<protein>
    <submittedName>
        <fullName evidence="3">Transposase</fullName>
    </submittedName>
</protein>
<organism evidence="3 4">
    <name type="scientific">Ectobacillus funiculus</name>
    <dbReference type="NCBI Taxonomy" id="137993"/>
    <lineage>
        <taxon>Bacteria</taxon>
        <taxon>Bacillati</taxon>
        <taxon>Bacillota</taxon>
        <taxon>Bacilli</taxon>
        <taxon>Bacillales</taxon>
        <taxon>Bacillaceae</taxon>
        <taxon>Ectobacillus</taxon>
    </lineage>
</organism>
<sequence length="170" mass="19349">MKTQAAELETVQQAMKQTKDKRMHERYQAVSLFLQGYTYAQITKIVGRNEKTVGEYVRAYRKNGLEGLVRRASPGAPHKLTPEQEKELIKTVVHSLPVDVGFTARHNWTLALIVSFVEQKWQKKYTLRGMSRLLSSLGLSYSKATYTLAQGDAVKQAAFREETFPALKKD</sequence>
<dbReference type="Proteomes" id="UP001589609">
    <property type="component" value="Unassembled WGS sequence"/>
</dbReference>
<dbReference type="SUPFAM" id="SSF46689">
    <property type="entry name" value="Homeodomain-like"/>
    <property type="match status" value="1"/>
</dbReference>
<comment type="caution">
    <text evidence="3">The sequence shown here is derived from an EMBL/GenBank/DDBJ whole genome shotgun (WGS) entry which is preliminary data.</text>
</comment>
<keyword evidence="4" id="KW-1185">Reference proteome</keyword>
<evidence type="ECO:0000313" key="3">
    <source>
        <dbReference type="EMBL" id="MFB9760336.1"/>
    </source>
</evidence>
<dbReference type="Pfam" id="PF13592">
    <property type="entry name" value="HTH_33"/>
    <property type="match status" value="1"/>
</dbReference>
<name>A0ABV5WI89_9BACI</name>
<dbReference type="RefSeq" id="WP_379950655.1">
    <property type="nucleotide sequence ID" value="NZ_JBHMAF010000132.1"/>
</dbReference>
<evidence type="ECO:0000313" key="4">
    <source>
        <dbReference type="Proteomes" id="UP001589609"/>
    </source>
</evidence>
<feature type="domain" description="Terminase ATPase subunit N-terminal" evidence="1">
    <location>
        <begin position="25"/>
        <end position="79"/>
    </location>
</feature>
<reference evidence="3 4" key="1">
    <citation type="submission" date="2024-09" db="EMBL/GenBank/DDBJ databases">
        <authorList>
            <person name="Sun Q."/>
            <person name="Mori K."/>
        </authorList>
    </citation>
    <scope>NUCLEOTIDE SEQUENCE [LARGE SCALE GENOMIC DNA]</scope>
    <source>
        <strain evidence="3 4">JCM 11201</strain>
    </source>
</reference>
<feature type="domain" description="Winged helix-turn helix" evidence="2">
    <location>
        <begin position="107"/>
        <end position="163"/>
    </location>
</feature>
<dbReference type="InterPro" id="IPR025959">
    <property type="entry name" value="Winged_HTH_dom"/>
</dbReference>
<evidence type="ECO:0000259" key="2">
    <source>
        <dbReference type="Pfam" id="PF13592"/>
    </source>
</evidence>
<evidence type="ECO:0000259" key="1">
    <source>
        <dbReference type="Pfam" id="PF06056"/>
    </source>
</evidence>
<dbReference type="InterPro" id="IPR009057">
    <property type="entry name" value="Homeodomain-like_sf"/>
</dbReference>
<dbReference type="EMBL" id="JBHMAF010000132">
    <property type="protein sequence ID" value="MFB9760336.1"/>
    <property type="molecule type" value="Genomic_DNA"/>
</dbReference>
<proteinExistence type="predicted"/>
<gene>
    <name evidence="3" type="ORF">ACFFMS_18520</name>
</gene>
<dbReference type="InterPro" id="IPR010332">
    <property type="entry name" value="ATPase_terminase-su_N"/>
</dbReference>
<dbReference type="Pfam" id="PF06056">
    <property type="entry name" value="Terminase_5"/>
    <property type="match status" value="1"/>
</dbReference>
<accession>A0ABV5WI89</accession>